<accession>A0A5D0TNX4</accession>
<evidence type="ECO:0000256" key="2">
    <source>
        <dbReference type="ARBA" id="ARBA00006739"/>
    </source>
</evidence>
<dbReference type="PANTHER" id="PTHR43179:SF12">
    <property type="entry name" value="GALACTOFURANOSYLTRANSFERASE GLFT2"/>
    <property type="match status" value="1"/>
</dbReference>
<comment type="caution">
    <text evidence="6">The sequence shown here is derived from an EMBL/GenBank/DDBJ whole genome shotgun (WGS) entry which is preliminary data.</text>
</comment>
<comment type="similarity">
    <text evidence="2">Belongs to the glycosyltransferase 2 family.</text>
</comment>
<dbReference type="SUPFAM" id="SSF53448">
    <property type="entry name" value="Nucleotide-diphospho-sugar transferases"/>
    <property type="match status" value="1"/>
</dbReference>
<protein>
    <submittedName>
        <fullName evidence="6">Glycosyltransferase</fullName>
    </submittedName>
</protein>
<dbReference type="RefSeq" id="WP_148355796.1">
    <property type="nucleotide sequence ID" value="NZ_JBHSBF010000048.1"/>
</dbReference>
<dbReference type="InterPro" id="IPR029044">
    <property type="entry name" value="Nucleotide-diphossugar_trans"/>
</dbReference>
<dbReference type="GO" id="GO:0016757">
    <property type="term" value="F:glycosyltransferase activity"/>
    <property type="evidence" value="ECO:0007669"/>
    <property type="project" value="UniProtKB-KW"/>
</dbReference>
<feature type="domain" description="Glycosyltransferase 2-like" evidence="5">
    <location>
        <begin position="7"/>
        <end position="121"/>
    </location>
</feature>
<keyword evidence="4 6" id="KW-0808">Transferase</keyword>
<dbReference type="EMBL" id="VSFF01000019">
    <property type="protein sequence ID" value="TYC07828.1"/>
    <property type="molecule type" value="Genomic_DNA"/>
</dbReference>
<dbReference type="AlphaFoldDB" id="A0A5D0TNX4"/>
<dbReference type="Gene3D" id="3.90.550.10">
    <property type="entry name" value="Spore Coat Polysaccharide Biosynthesis Protein SpsA, Chain A"/>
    <property type="match status" value="1"/>
</dbReference>
<evidence type="ECO:0000313" key="7">
    <source>
        <dbReference type="Proteomes" id="UP000322634"/>
    </source>
</evidence>
<keyword evidence="3" id="KW-0328">Glycosyltransferase</keyword>
<dbReference type="OrthoDB" id="7665907at2"/>
<dbReference type="InterPro" id="IPR001173">
    <property type="entry name" value="Glyco_trans_2-like"/>
</dbReference>
<evidence type="ECO:0000256" key="4">
    <source>
        <dbReference type="ARBA" id="ARBA00022679"/>
    </source>
</evidence>
<evidence type="ECO:0000313" key="6">
    <source>
        <dbReference type="EMBL" id="TYC07828.1"/>
    </source>
</evidence>
<dbReference type="Pfam" id="PF00535">
    <property type="entry name" value="Glycos_transf_2"/>
    <property type="match status" value="1"/>
</dbReference>
<evidence type="ECO:0000256" key="1">
    <source>
        <dbReference type="ARBA" id="ARBA00004776"/>
    </source>
</evidence>
<comment type="pathway">
    <text evidence="1">Cell wall biogenesis; cell wall polysaccharide biosynthesis.</text>
</comment>
<gene>
    <name evidence="6" type="ORF">FXF65_40510</name>
</gene>
<evidence type="ECO:0000256" key="3">
    <source>
        <dbReference type="ARBA" id="ARBA00022676"/>
    </source>
</evidence>
<dbReference type="Proteomes" id="UP000322634">
    <property type="component" value="Unassembled WGS sequence"/>
</dbReference>
<keyword evidence="7" id="KW-1185">Reference proteome</keyword>
<name>A0A5D0TNX4_9ACTN</name>
<dbReference type="PANTHER" id="PTHR43179">
    <property type="entry name" value="RHAMNOSYLTRANSFERASE WBBL"/>
    <property type="match status" value="1"/>
</dbReference>
<proteinExistence type="inferred from homology"/>
<reference evidence="6 7" key="1">
    <citation type="submission" date="2019-08" db="EMBL/GenBank/DDBJ databases">
        <title>Actinomadura sp. nov. CYP1-5 isolated from mountain soil.</title>
        <authorList>
            <person name="Songsumanus A."/>
            <person name="Kuncharoen N."/>
            <person name="Kudo T."/>
            <person name="Yuki M."/>
            <person name="Igarashi Y."/>
            <person name="Tanasupawat S."/>
        </authorList>
    </citation>
    <scope>NUCLEOTIDE SEQUENCE [LARGE SCALE GENOMIC DNA]</scope>
    <source>
        <strain evidence="6 7">GKU157</strain>
    </source>
</reference>
<sequence length="312" mass="34122">MRPTVYAVVVTYNRRDLLAEALDALGRQTRPPDGVVVVDNASGDGTAALVRDRFPDVDLVELTENTGGAGGFAAGIARVLDTARVLATDRAGLLWLMDDDTIPEPGALAALLDARERAAAEPVLVASRVVWTDGRDHPMNTPRVKPGASRAERAAASAVGCRPIRSASFVSVLVDAAAVRERGLPVADYFLWNDDFEFTTRLLRGRSGLYCPASVVVHKTRTFGGTDADPGDRFYYEVRNKVWLFTRSRGLAPGERVLYAGSSVRRWVRTYVRSADRAVLRRGLRTGLADGLRRRPRPTTEVISAAMRRYDP</sequence>
<organism evidence="6 7">
    <name type="scientific">Actinomadura syzygii</name>
    <dbReference type="NCBI Taxonomy" id="1427538"/>
    <lineage>
        <taxon>Bacteria</taxon>
        <taxon>Bacillati</taxon>
        <taxon>Actinomycetota</taxon>
        <taxon>Actinomycetes</taxon>
        <taxon>Streptosporangiales</taxon>
        <taxon>Thermomonosporaceae</taxon>
        <taxon>Actinomadura</taxon>
    </lineage>
</organism>
<evidence type="ECO:0000259" key="5">
    <source>
        <dbReference type="Pfam" id="PF00535"/>
    </source>
</evidence>